<keyword evidence="2" id="KW-0479">Metal-binding</keyword>
<dbReference type="PANTHER" id="PTHR10209">
    <property type="entry name" value="OXIDOREDUCTASE, 2OG-FE II OXYGENASE FAMILY PROTEIN"/>
    <property type="match status" value="1"/>
</dbReference>
<evidence type="ECO:0000256" key="4">
    <source>
        <dbReference type="ARBA" id="ARBA00023004"/>
    </source>
</evidence>
<dbReference type="EMBL" id="ML975151">
    <property type="protein sequence ID" value="KAF1815662.1"/>
    <property type="molecule type" value="Genomic_DNA"/>
</dbReference>
<evidence type="ECO:0000256" key="2">
    <source>
        <dbReference type="ARBA" id="ARBA00022723"/>
    </source>
</evidence>
<protein>
    <submittedName>
        <fullName evidence="7 9">Clavaminate synthase-like protein</fullName>
    </submittedName>
</protein>
<dbReference type="Gene3D" id="2.60.120.330">
    <property type="entry name" value="B-lactam Antibiotic, Isopenicillin N Synthase, Chain"/>
    <property type="match status" value="1"/>
</dbReference>
<evidence type="ECO:0000313" key="7">
    <source>
        <dbReference type="EMBL" id="KAF1815662.1"/>
    </source>
</evidence>
<comment type="similarity">
    <text evidence="1">Belongs to the iron/ascorbate-dependent oxidoreductase family.</text>
</comment>
<dbReference type="AlphaFoldDB" id="A0A6G1GCE4"/>
<evidence type="ECO:0000259" key="5">
    <source>
        <dbReference type="Pfam" id="PF03171"/>
    </source>
</evidence>
<reference evidence="9" key="3">
    <citation type="submission" date="2025-04" db="UniProtKB">
        <authorList>
            <consortium name="RefSeq"/>
        </authorList>
    </citation>
    <scope>IDENTIFICATION</scope>
    <source>
        <strain evidence="9">CBS 781.70</strain>
    </source>
</reference>
<dbReference type="Pfam" id="PF03171">
    <property type="entry name" value="2OG-FeII_Oxy"/>
    <property type="match status" value="1"/>
</dbReference>
<accession>A0A6G1GCE4</accession>
<dbReference type="GO" id="GO:0016491">
    <property type="term" value="F:oxidoreductase activity"/>
    <property type="evidence" value="ECO:0007669"/>
    <property type="project" value="UniProtKB-KW"/>
</dbReference>
<dbReference type="GO" id="GO:0046872">
    <property type="term" value="F:metal ion binding"/>
    <property type="evidence" value="ECO:0007669"/>
    <property type="project" value="UniProtKB-KW"/>
</dbReference>
<reference evidence="7 9" key="1">
    <citation type="submission" date="2020-01" db="EMBL/GenBank/DDBJ databases">
        <authorList>
            <consortium name="DOE Joint Genome Institute"/>
            <person name="Haridas S."/>
            <person name="Albert R."/>
            <person name="Binder M."/>
            <person name="Bloem J."/>
            <person name="Labutti K."/>
            <person name="Salamov A."/>
            <person name="Andreopoulos B."/>
            <person name="Baker S.E."/>
            <person name="Barry K."/>
            <person name="Bills G."/>
            <person name="Bluhm B.H."/>
            <person name="Cannon C."/>
            <person name="Castanera R."/>
            <person name="Culley D.E."/>
            <person name="Daum C."/>
            <person name="Ezra D."/>
            <person name="Gonzalez J.B."/>
            <person name="Henrissat B."/>
            <person name="Kuo A."/>
            <person name="Liang C."/>
            <person name="Lipzen A."/>
            <person name="Lutzoni F."/>
            <person name="Magnuson J."/>
            <person name="Mondo S."/>
            <person name="Nolan M."/>
            <person name="Ohm R."/>
            <person name="Pangilinan J."/>
            <person name="Park H.-J."/>
            <person name="Ramirez L."/>
            <person name="Alfaro M."/>
            <person name="Sun H."/>
            <person name="Tritt A."/>
            <person name="Yoshinaga Y."/>
            <person name="Zwiers L.-H."/>
            <person name="Turgeon B.G."/>
            <person name="Goodwin S.B."/>
            <person name="Spatafora J.W."/>
            <person name="Crous P.W."/>
            <person name="Grigoriev I.V."/>
        </authorList>
    </citation>
    <scope>NUCLEOTIDE SEQUENCE</scope>
    <source>
        <strain evidence="7 9">CBS 781.70</strain>
    </source>
</reference>
<gene>
    <name evidence="7 9" type="ORF">P152DRAFT_455383</name>
</gene>
<keyword evidence="3" id="KW-0560">Oxidoreductase</keyword>
<reference evidence="9" key="2">
    <citation type="submission" date="2020-04" db="EMBL/GenBank/DDBJ databases">
        <authorList>
            <consortium name="NCBI Genome Project"/>
        </authorList>
    </citation>
    <scope>NUCLEOTIDE SEQUENCE</scope>
    <source>
        <strain evidence="9">CBS 781.70</strain>
    </source>
</reference>
<keyword evidence="8" id="KW-1185">Reference proteome</keyword>
<dbReference type="InterPro" id="IPR027443">
    <property type="entry name" value="IPNS-like_sf"/>
</dbReference>
<dbReference type="RefSeq" id="XP_033537293.1">
    <property type="nucleotide sequence ID" value="XM_033678776.1"/>
</dbReference>
<evidence type="ECO:0000313" key="9">
    <source>
        <dbReference type="RefSeq" id="XP_033537293.1"/>
    </source>
</evidence>
<dbReference type="Pfam" id="PF14226">
    <property type="entry name" value="DIOX_N"/>
    <property type="match status" value="1"/>
</dbReference>
<evidence type="ECO:0000313" key="8">
    <source>
        <dbReference type="Proteomes" id="UP000504638"/>
    </source>
</evidence>
<evidence type="ECO:0000256" key="3">
    <source>
        <dbReference type="ARBA" id="ARBA00023002"/>
    </source>
</evidence>
<dbReference type="SUPFAM" id="SSF51197">
    <property type="entry name" value="Clavaminate synthase-like"/>
    <property type="match status" value="1"/>
</dbReference>
<evidence type="ECO:0000259" key="6">
    <source>
        <dbReference type="Pfam" id="PF14226"/>
    </source>
</evidence>
<organism evidence="7">
    <name type="scientific">Eremomyces bilateralis CBS 781.70</name>
    <dbReference type="NCBI Taxonomy" id="1392243"/>
    <lineage>
        <taxon>Eukaryota</taxon>
        <taxon>Fungi</taxon>
        <taxon>Dikarya</taxon>
        <taxon>Ascomycota</taxon>
        <taxon>Pezizomycotina</taxon>
        <taxon>Dothideomycetes</taxon>
        <taxon>Dothideomycetes incertae sedis</taxon>
        <taxon>Eremomycetales</taxon>
        <taxon>Eremomycetaceae</taxon>
        <taxon>Eremomyces</taxon>
    </lineage>
</organism>
<dbReference type="GeneID" id="54419346"/>
<keyword evidence="4" id="KW-0408">Iron</keyword>
<sequence length="289" mass="33127">MSTVSLSELGRYQSIPETKVDLPYADLITLDLSKFDQPGGKEALAQQLHHAIHTVGFFYLKNFGLSDEEVERQFDLAIDLFSLPLDEKLKYPITNELKGGPLGYKPRGVRKGAHGLMDNSEIYDDPKYIDFFEPRGRPEPFQQAKVDTEKFCRHIHEHMLKRLLILVAIIMELEDEEALWKIHDYSKVSNCHMRYMVQHPRTPEEIEIMRAKGGEEVIYGHTDFGTFTFLFRQPIAGLQVRLEEEKEWRWVKPVDGACVVNVAVSVNSSANARIEVNANCIGLVVCRIH</sequence>
<dbReference type="InterPro" id="IPR044861">
    <property type="entry name" value="IPNS-like_FE2OG_OXY"/>
</dbReference>
<dbReference type="InterPro" id="IPR026992">
    <property type="entry name" value="DIOX_N"/>
</dbReference>
<dbReference type="OrthoDB" id="406156at2759"/>
<dbReference type="PANTHER" id="PTHR10209:SF881">
    <property type="entry name" value="FI07970P-RELATED"/>
    <property type="match status" value="1"/>
</dbReference>
<feature type="domain" description="Non-haem dioxygenase N-terminal" evidence="6">
    <location>
        <begin position="30"/>
        <end position="124"/>
    </location>
</feature>
<feature type="domain" description="Isopenicillin N synthase-like Fe(2+) 2OG dioxygenase" evidence="5">
    <location>
        <begin position="218"/>
        <end position="263"/>
    </location>
</feature>
<proteinExistence type="inferred from homology"/>
<dbReference type="Proteomes" id="UP000504638">
    <property type="component" value="Unplaced"/>
</dbReference>
<name>A0A6G1GCE4_9PEZI</name>
<evidence type="ECO:0000256" key="1">
    <source>
        <dbReference type="ARBA" id="ARBA00008056"/>
    </source>
</evidence>